<dbReference type="Pfam" id="PF01315">
    <property type="entry name" value="Ald_Xan_dh_C"/>
    <property type="match status" value="1"/>
</dbReference>
<proteinExistence type="predicted"/>
<accession>A0ABR7UIK4</accession>
<evidence type="ECO:0000259" key="3">
    <source>
        <dbReference type="SMART" id="SM01008"/>
    </source>
</evidence>
<name>A0ABR7UIK4_9BRAD</name>
<dbReference type="EMBL" id="JAATTO010000084">
    <property type="protein sequence ID" value="MBC9983876.1"/>
    <property type="molecule type" value="Genomic_DNA"/>
</dbReference>
<dbReference type="InterPro" id="IPR016208">
    <property type="entry name" value="Ald_Oxase/xanthine_DH-like"/>
</dbReference>
<dbReference type="SUPFAM" id="SSF56003">
    <property type="entry name" value="Molybdenum cofactor-binding domain"/>
    <property type="match status" value="1"/>
</dbReference>
<sequence>MQEHTKSSTLENAIALQKYGVGQPVRRKEDDTLVRGKGRYTDDFNLPGQAYAVIVRSTHAHGVIRGVGIDAAKAMPGVLGVWTGKDLDAAGYGPFTCGLPLKSRDGTPLHQTNRQPLATDKVRFVGDPVAFVVAETLAQARDAAEAVELEIEPLPAVTDPEDAAKPGAPQLYDHIPNNVALDYHYGDTEKVNAAFASAAHVTRIDIENTRVAVVSMEPRVGLASYDKATERYTIQMPTQGVAGNRANLAKNLKVPNEKVRILTANVGGSFGMKNVNYPEYMCILYAAKALGRPVKWLDERST</sequence>
<evidence type="ECO:0000313" key="5">
    <source>
        <dbReference type="Proteomes" id="UP000639516"/>
    </source>
</evidence>
<gene>
    <name evidence="4" type="ORF">HA482_37435</name>
</gene>
<dbReference type="InterPro" id="IPR036856">
    <property type="entry name" value="Ald_Oxase/Xan_DH_a/b_sf"/>
</dbReference>
<dbReference type="Pfam" id="PF02738">
    <property type="entry name" value="MoCoBD_1"/>
    <property type="match status" value="1"/>
</dbReference>
<evidence type="ECO:0000313" key="4">
    <source>
        <dbReference type="EMBL" id="MBC9983876.1"/>
    </source>
</evidence>
<keyword evidence="1" id="KW-0500">Molybdenum</keyword>
<dbReference type="InterPro" id="IPR037165">
    <property type="entry name" value="AldOxase/xan_DH_Mopterin-bd_sf"/>
</dbReference>
<feature type="non-terminal residue" evidence="4">
    <location>
        <position position="302"/>
    </location>
</feature>
<reference evidence="4 5" key="1">
    <citation type="journal article" date="2020" name="Arch. Microbiol.">
        <title>Bradyrhizobium campsiandrae sp. nov., a nitrogen-fixing bacterial strain isolated from a native leguminous tree from the Amazon adapted to flooded conditions.</title>
        <authorList>
            <person name="Cabral Michel D."/>
            <person name="Martins da Costa E."/>
            <person name="Azarias Guimaraes A."/>
            <person name="Soares de Carvalho T."/>
            <person name="Santos de Castro Caputo P."/>
            <person name="Willems A."/>
            <person name="de Souza Moreira F.M."/>
        </authorList>
    </citation>
    <scope>NUCLEOTIDE SEQUENCE [LARGE SCALE GENOMIC DNA]</scope>
    <source>
        <strain evidence="5">INPA 384B</strain>
    </source>
</reference>
<comment type="caution">
    <text evidence="4">The sequence shown here is derived from an EMBL/GenBank/DDBJ whole genome shotgun (WGS) entry which is preliminary data.</text>
</comment>
<keyword evidence="5" id="KW-1185">Reference proteome</keyword>
<dbReference type="SUPFAM" id="SSF54665">
    <property type="entry name" value="CO dehydrogenase molybdoprotein N-domain-like"/>
    <property type="match status" value="1"/>
</dbReference>
<dbReference type="SMART" id="SM01008">
    <property type="entry name" value="Ald_Xan_dh_C"/>
    <property type="match status" value="1"/>
</dbReference>
<dbReference type="RefSeq" id="WP_188149307.1">
    <property type="nucleotide sequence ID" value="NZ_JAATTO010000084.1"/>
</dbReference>
<evidence type="ECO:0000256" key="1">
    <source>
        <dbReference type="ARBA" id="ARBA00022505"/>
    </source>
</evidence>
<evidence type="ECO:0000256" key="2">
    <source>
        <dbReference type="ARBA" id="ARBA00023002"/>
    </source>
</evidence>
<dbReference type="Gene3D" id="3.30.365.10">
    <property type="entry name" value="Aldehyde oxidase/xanthine dehydrogenase, molybdopterin binding domain"/>
    <property type="match status" value="2"/>
</dbReference>
<dbReference type="InterPro" id="IPR000674">
    <property type="entry name" value="Ald_Oxase/Xan_DH_a/b"/>
</dbReference>
<dbReference type="PANTHER" id="PTHR11908:SF132">
    <property type="entry name" value="ALDEHYDE OXIDASE 1-RELATED"/>
    <property type="match status" value="1"/>
</dbReference>
<organism evidence="4 5">
    <name type="scientific">Bradyrhizobium campsiandrae</name>
    <dbReference type="NCBI Taxonomy" id="1729892"/>
    <lineage>
        <taxon>Bacteria</taxon>
        <taxon>Pseudomonadati</taxon>
        <taxon>Pseudomonadota</taxon>
        <taxon>Alphaproteobacteria</taxon>
        <taxon>Hyphomicrobiales</taxon>
        <taxon>Nitrobacteraceae</taxon>
        <taxon>Bradyrhizobium</taxon>
    </lineage>
</organism>
<dbReference type="InterPro" id="IPR008274">
    <property type="entry name" value="AldOxase/xan_DH_MoCoBD1"/>
</dbReference>
<dbReference type="PANTHER" id="PTHR11908">
    <property type="entry name" value="XANTHINE DEHYDROGENASE"/>
    <property type="match status" value="1"/>
</dbReference>
<protein>
    <submittedName>
        <fullName evidence="4">Xanthine dehydrogenase family protein molybdopterin-binding subunit</fullName>
    </submittedName>
</protein>
<dbReference type="Gene3D" id="3.90.1170.50">
    <property type="entry name" value="Aldehyde oxidase/xanthine dehydrogenase, a/b hammerhead"/>
    <property type="match status" value="1"/>
</dbReference>
<dbReference type="Proteomes" id="UP000639516">
    <property type="component" value="Unassembled WGS sequence"/>
</dbReference>
<keyword evidence="2" id="KW-0560">Oxidoreductase</keyword>
<feature type="domain" description="Aldehyde oxidase/xanthine dehydrogenase a/b hammerhead" evidence="3">
    <location>
        <begin position="35"/>
        <end position="155"/>
    </location>
</feature>